<name>A0A2S5DBJ1_9NEIS</name>
<dbReference type="OrthoDB" id="515952at2"/>
<evidence type="ECO:0000313" key="2">
    <source>
        <dbReference type="EMBL" id="POZ60371.1"/>
    </source>
</evidence>
<dbReference type="PANTHER" id="PTHR36109:SF2">
    <property type="entry name" value="MEMBRANE PROTEIN"/>
    <property type="match status" value="1"/>
</dbReference>
<protein>
    <submittedName>
        <fullName evidence="2">DUF1269 domain-containing family protein</fullName>
    </submittedName>
</protein>
<dbReference type="InterPro" id="IPR052948">
    <property type="entry name" value="Low_temp-induced_all0457"/>
</dbReference>
<dbReference type="AlphaFoldDB" id="A0A2S5DBJ1"/>
<comment type="caution">
    <text evidence="2">The sequence shown here is derived from an EMBL/GenBank/DDBJ whole genome shotgun (WGS) entry which is preliminary data.</text>
</comment>
<keyword evidence="1" id="KW-1133">Transmembrane helix</keyword>
<accession>A0A2S5DBJ1</accession>
<evidence type="ECO:0000313" key="3">
    <source>
        <dbReference type="Proteomes" id="UP000237082"/>
    </source>
</evidence>
<keyword evidence="1" id="KW-0472">Membrane</keyword>
<gene>
    <name evidence="2" type="ORF">C2I19_19180</name>
</gene>
<dbReference type="Proteomes" id="UP000237082">
    <property type="component" value="Unassembled WGS sequence"/>
</dbReference>
<reference evidence="3" key="1">
    <citation type="submission" date="2018-02" db="EMBL/GenBank/DDBJ databases">
        <authorList>
            <person name="O'Hara-Hanley K."/>
            <person name="Soby S."/>
        </authorList>
    </citation>
    <scope>NUCLEOTIDE SEQUENCE [LARGE SCALE GENOMIC DNA]</scope>
    <source>
        <strain evidence="3">MWU14-2602</strain>
    </source>
</reference>
<dbReference type="RefSeq" id="WP_103904231.1">
    <property type="nucleotide sequence ID" value="NZ_PQWB01000126.1"/>
</dbReference>
<organism evidence="2 3">
    <name type="scientific">Chromobacterium alticapitis</name>
    <dbReference type="NCBI Taxonomy" id="2073169"/>
    <lineage>
        <taxon>Bacteria</taxon>
        <taxon>Pseudomonadati</taxon>
        <taxon>Pseudomonadota</taxon>
        <taxon>Betaproteobacteria</taxon>
        <taxon>Neisseriales</taxon>
        <taxon>Chromobacteriaceae</taxon>
        <taxon>Chromobacterium</taxon>
    </lineage>
</organism>
<keyword evidence="1" id="KW-0812">Transmembrane</keyword>
<dbReference type="PANTHER" id="PTHR36109">
    <property type="entry name" value="MEMBRANE PROTEIN-RELATED"/>
    <property type="match status" value="1"/>
</dbReference>
<proteinExistence type="predicted"/>
<dbReference type="EMBL" id="PQWB01000126">
    <property type="protein sequence ID" value="POZ60371.1"/>
    <property type="molecule type" value="Genomic_DNA"/>
</dbReference>
<feature type="transmembrane region" description="Helical" evidence="1">
    <location>
        <begin position="65"/>
        <end position="91"/>
    </location>
</feature>
<feature type="transmembrane region" description="Helical" evidence="1">
    <location>
        <begin position="97"/>
        <end position="118"/>
    </location>
</feature>
<sequence length="168" mass="17589">MESSKSAVYVYNTHLEAEDAIRLLSKGGFDVKKLSIIGKGYHSEESPIGFYTTGDKMKMWGGVGAFWGGLWGLLFAPAVFFLPGLGLVAMAGPVVSILVSALEGAAIAGGVSALGAALTRVGVNADQVVKYETALKADKYVLVVHGGEADVARAQSILDIATGWKEVR</sequence>
<keyword evidence="3" id="KW-1185">Reference proteome</keyword>
<evidence type="ECO:0000256" key="1">
    <source>
        <dbReference type="SAM" id="Phobius"/>
    </source>
</evidence>